<reference evidence="1 2" key="1">
    <citation type="submission" date="2016-04" db="EMBL/GenBank/DDBJ databases">
        <title>A degradative enzymes factory behind the ericoid mycorrhizal symbiosis.</title>
        <authorList>
            <consortium name="DOE Joint Genome Institute"/>
            <person name="Martino E."/>
            <person name="Morin E."/>
            <person name="Grelet G."/>
            <person name="Kuo A."/>
            <person name="Kohler A."/>
            <person name="Daghino S."/>
            <person name="Barry K."/>
            <person name="Choi C."/>
            <person name="Cichocki N."/>
            <person name="Clum A."/>
            <person name="Copeland A."/>
            <person name="Hainaut M."/>
            <person name="Haridas S."/>
            <person name="Labutti K."/>
            <person name="Lindquist E."/>
            <person name="Lipzen A."/>
            <person name="Khouja H.-R."/>
            <person name="Murat C."/>
            <person name="Ohm R."/>
            <person name="Olson A."/>
            <person name="Spatafora J."/>
            <person name="Veneault-Fourrey C."/>
            <person name="Henrissat B."/>
            <person name="Grigoriev I."/>
            <person name="Martin F."/>
            <person name="Perotto S."/>
        </authorList>
    </citation>
    <scope>NUCLEOTIDE SEQUENCE [LARGE SCALE GENOMIC DNA]</scope>
    <source>
        <strain evidence="1 2">F</strain>
    </source>
</reference>
<dbReference type="SMART" id="SM00855">
    <property type="entry name" value="PGAM"/>
    <property type="match status" value="1"/>
</dbReference>
<gene>
    <name evidence="1" type="ORF">L207DRAFT_566599</name>
</gene>
<dbReference type="Pfam" id="PF00300">
    <property type="entry name" value="His_Phos_1"/>
    <property type="match status" value="1"/>
</dbReference>
<dbReference type="EMBL" id="KZ613946">
    <property type="protein sequence ID" value="PMD39688.1"/>
    <property type="molecule type" value="Genomic_DNA"/>
</dbReference>
<keyword evidence="2" id="KW-1185">Reference proteome</keyword>
<dbReference type="PANTHER" id="PTHR48100:SF1">
    <property type="entry name" value="HISTIDINE PHOSPHATASE FAMILY PROTEIN-RELATED"/>
    <property type="match status" value="1"/>
</dbReference>
<dbReference type="GO" id="GO:0016791">
    <property type="term" value="F:phosphatase activity"/>
    <property type="evidence" value="ECO:0007669"/>
    <property type="project" value="TreeGrafter"/>
</dbReference>
<dbReference type="InterPro" id="IPR013078">
    <property type="entry name" value="His_Pase_superF_clade-1"/>
</dbReference>
<evidence type="ECO:0000313" key="2">
    <source>
        <dbReference type="Proteomes" id="UP000235786"/>
    </source>
</evidence>
<dbReference type="OrthoDB" id="496981at2759"/>
<dbReference type="Gene3D" id="3.40.50.1240">
    <property type="entry name" value="Phosphoglycerate mutase-like"/>
    <property type="match status" value="1"/>
</dbReference>
<sequence>MRPPPDEEVPEVPKGPRIIFHLIRHGQAKHDDMHNNLTEKERLSLEDPKLTKLGIKQAETLGKNFPRLPFITSIFSSPSRRCIQTALHVLDPILGPEVPINVSPFFRELSKFKCDQPLPRSRLQEKFKKENCIEWALLESQQDLWQCDARGYARVTLKEQAELCRKLLYETGQMYIKEGRLNAEGNVEIVVIGHVLLLNTIMGNTAYSSRKFRPWEHTELRSLAFLPKRMFPGLKLKEEDIFEEIEASVKLPIKGVVITSPQAADTLGVNHGRGQEGGNVHLTFDQRFLC</sequence>
<proteinExistence type="predicted"/>
<dbReference type="Proteomes" id="UP000235786">
    <property type="component" value="Unassembled WGS sequence"/>
</dbReference>
<dbReference type="CDD" id="cd07067">
    <property type="entry name" value="HP_PGM_like"/>
    <property type="match status" value="1"/>
</dbReference>
<evidence type="ECO:0000313" key="1">
    <source>
        <dbReference type="EMBL" id="PMD39688.1"/>
    </source>
</evidence>
<evidence type="ECO:0008006" key="3">
    <source>
        <dbReference type="Google" id="ProtNLM"/>
    </source>
</evidence>
<dbReference type="InterPro" id="IPR029033">
    <property type="entry name" value="His_PPase_superfam"/>
</dbReference>
<name>A0A2J6RMF8_HYAVF</name>
<dbReference type="PANTHER" id="PTHR48100">
    <property type="entry name" value="BROAD-SPECIFICITY PHOSPHATASE YOR283W-RELATED"/>
    <property type="match status" value="1"/>
</dbReference>
<dbReference type="InterPro" id="IPR050275">
    <property type="entry name" value="PGM_Phosphatase"/>
</dbReference>
<accession>A0A2J6RMF8</accession>
<dbReference type="GO" id="GO:0005737">
    <property type="term" value="C:cytoplasm"/>
    <property type="evidence" value="ECO:0007669"/>
    <property type="project" value="TreeGrafter"/>
</dbReference>
<dbReference type="AlphaFoldDB" id="A0A2J6RMF8"/>
<organism evidence="1 2">
    <name type="scientific">Hyaloscypha variabilis (strain UAMH 11265 / GT02V1 / F)</name>
    <name type="common">Meliniomyces variabilis</name>
    <dbReference type="NCBI Taxonomy" id="1149755"/>
    <lineage>
        <taxon>Eukaryota</taxon>
        <taxon>Fungi</taxon>
        <taxon>Dikarya</taxon>
        <taxon>Ascomycota</taxon>
        <taxon>Pezizomycotina</taxon>
        <taxon>Leotiomycetes</taxon>
        <taxon>Helotiales</taxon>
        <taxon>Hyaloscyphaceae</taxon>
        <taxon>Hyaloscypha</taxon>
        <taxon>Hyaloscypha variabilis</taxon>
    </lineage>
</organism>
<dbReference type="SUPFAM" id="SSF53254">
    <property type="entry name" value="Phosphoglycerate mutase-like"/>
    <property type="match status" value="1"/>
</dbReference>
<protein>
    <recommendedName>
        <fullName evidence="3">Phosphoglycerate mutase-like protein</fullName>
    </recommendedName>
</protein>